<dbReference type="Gene3D" id="2.10.70.10">
    <property type="entry name" value="Complement Module, domain 1"/>
    <property type="match status" value="1"/>
</dbReference>
<comment type="caution">
    <text evidence="6">The sequence shown here is derived from an EMBL/GenBank/DDBJ whole genome shotgun (WGS) entry which is preliminary data.</text>
</comment>
<evidence type="ECO:0000313" key="7">
    <source>
        <dbReference type="Proteomes" id="UP000886998"/>
    </source>
</evidence>
<dbReference type="Pfam" id="PF00084">
    <property type="entry name" value="Sushi"/>
    <property type="match status" value="1"/>
</dbReference>
<proteinExistence type="predicted"/>
<name>A0A8X6MD56_9ARAC</name>
<evidence type="ECO:0000256" key="1">
    <source>
        <dbReference type="ARBA" id="ARBA00022729"/>
    </source>
</evidence>
<evidence type="ECO:0000313" key="6">
    <source>
        <dbReference type="EMBL" id="GFS43141.1"/>
    </source>
</evidence>
<dbReference type="AlphaFoldDB" id="A0A8X6MD56"/>
<evidence type="ECO:0000259" key="5">
    <source>
        <dbReference type="PROSITE" id="PS50923"/>
    </source>
</evidence>
<dbReference type="CDD" id="cd00033">
    <property type="entry name" value="CCP"/>
    <property type="match status" value="1"/>
</dbReference>
<protein>
    <submittedName>
        <fullName evidence="6">Limulus clotting factor C</fullName>
    </submittedName>
</protein>
<reference evidence="6" key="1">
    <citation type="submission" date="2020-08" db="EMBL/GenBank/DDBJ databases">
        <title>Multicomponent nature underlies the extraordinary mechanical properties of spider dragline silk.</title>
        <authorList>
            <person name="Kono N."/>
            <person name="Nakamura H."/>
            <person name="Mori M."/>
            <person name="Yoshida Y."/>
            <person name="Ohtoshi R."/>
            <person name="Malay A.D."/>
            <person name="Moran D.A.P."/>
            <person name="Tomita M."/>
            <person name="Numata K."/>
            <person name="Arakawa K."/>
        </authorList>
    </citation>
    <scope>NUCLEOTIDE SEQUENCE</scope>
</reference>
<organism evidence="6 7">
    <name type="scientific">Trichonephila inaurata madagascariensis</name>
    <dbReference type="NCBI Taxonomy" id="2747483"/>
    <lineage>
        <taxon>Eukaryota</taxon>
        <taxon>Metazoa</taxon>
        <taxon>Ecdysozoa</taxon>
        <taxon>Arthropoda</taxon>
        <taxon>Chelicerata</taxon>
        <taxon>Arachnida</taxon>
        <taxon>Araneae</taxon>
        <taxon>Araneomorphae</taxon>
        <taxon>Entelegynae</taxon>
        <taxon>Araneoidea</taxon>
        <taxon>Nephilidae</taxon>
        <taxon>Trichonephila</taxon>
        <taxon>Trichonephila inaurata</taxon>
    </lineage>
</organism>
<gene>
    <name evidence="6" type="primary">LFC_16</name>
    <name evidence="6" type="ORF">TNIN_452401</name>
</gene>
<sequence>MEEIAARLISVPAQISTEEKSVNTNFLASTWHCNHSRSDTVCDISCHAPGTPEAETDVQRYNCSIDGLWSPQLPPCVQVIGVCEDPGIIEFGDRLTYISKFPSGSSLSYKCDDGYSMQGNSVLTCQSDGQWSSEKPQCIQSEVVTGDAFLFLIIDLASFDVMSHVDLILSKLT</sequence>
<feature type="disulfide bond" evidence="4">
    <location>
        <begin position="111"/>
        <end position="138"/>
    </location>
</feature>
<dbReference type="InterPro" id="IPR000436">
    <property type="entry name" value="Sushi_SCR_CCP_dom"/>
</dbReference>
<dbReference type="PANTHER" id="PTHR45656:SF4">
    <property type="entry name" value="PROTEIN CBR-CLEC-78"/>
    <property type="match status" value="1"/>
</dbReference>
<keyword evidence="1" id="KW-0732">Signal</keyword>
<feature type="domain" description="Sushi" evidence="5">
    <location>
        <begin position="81"/>
        <end position="140"/>
    </location>
</feature>
<dbReference type="InterPro" id="IPR035976">
    <property type="entry name" value="Sushi/SCR/CCP_sf"/>
</dbReference>
<dbReference type="OrthoDB" id="6427340at2759"/>
<evidence type="ECO:0000256" key="2">
    <source>
        <dbReference type="ARBA" id="ARBA00022737"/>
    </source>
</evidence>
<dbReference type="Proteomes" id="UP000886998">
    <property type="component" value="Unassembled WGS sequence"/>
</dbReference>
<comment type="caution">
    <text evidence="4">Lacks conserved residue(s) required for the propagation of feature annotation.</text>
</comment>
<dbReference type="EMBL" id="BMAV01025638">
    <property type="protein sequence ID" value="GFS43141.1"/>
    <property type="molecule type" value="Genomic_DNA"/>
</dbReference>
<dbReference type="PROSITE" id="PS50923">
    <property type="entry name" value="SUSHI"/>
    <property type="match status" value="1"/>
</dbReference>
<dbReference type="InterPro" id="IPR051277">
    <property type="entry name" value="SEZ6_CSMD_C4BPB_Regulators"/>
</dbReference>
<keyword evidence="7" id="KW-1185">Reference proteome</keyword>
<dbReference type="SMART" id="SM00032">
    <property type="entry name" value="CCP"/>
    <property type="match status" value="1"/>
</dbReference>
<evidence type="ECO:0000256" key="4">
    <source>
        <dbReference type="PROSITE-ProRule" id="PRU00302"/>
    </source>
</evidence>
<dbReference type="SUPFAM" id="SSF57535">
    <property type="entry name" value="Complement control module/SCR domain"/>
    <property type="match status" value="1"/>
</dbReference>
<accession>A0A8X6MD56</accession>
<evidence type="ECO:0000256" key="3">
    <source>
        <dbReference type="ARBA" id="ARBA00023157"/>
    </source>
</evidence>
<keyword evidence="2" id="KW-0677">Repeat</keyword>
<keyword evidence="3 4" id="KW-1015">Disulfide bond</keyword>
<keyword evidence="4" id="KW-0768">Sushi</keyword>
<dbReference type="PANTHER" id="PTHR45656">
    <property type="entry name" value="PROTEIN CBR-CLEC-78"/>
    <property type="match status" value="1"/>
</dbReference>